<evidence type="ECO:0000256" key="1">
    <source>
        <dbReference type="SAM" id="MobiDB-lite"/>
    </source>
</evidence>
<protein>
    <submittedName>
        <fullName evidence="2">Uncharacterized protein</fullName>
    </submittedName>
</protein>
<feature type="compositionally biased region" description="Basic and acidic residues" evidence="1">
    <location>
        <begin position="86"/>
        <end position="96"/>
    </location>
</feature>
<accession>A0ABP3X7Z9</accession>
<gene>
    <name evidence="2" type="ORF">GCM10009114_36130</name>
</gene>
<reference evidence="3" key="1">
    <citation type="journal article" date="2019" name="Int. J. Syst. Evol. Microbiol.">
        <title>The Global Catalogue of Microorganisms (GCM) 10K type strain sequencing project: providing services to taxonomists for standard genome sequencing and annotation.</title>
        <authorList>
            <consortium name="The Broad Institute Genomics Platform"/>
            <consortium name="The Broad Institute Genome Sequencing Center for Infectious Disease"/>
            <person name="Wu L."/>
            <person name="Ma J."/>
        </authorList>
    </citation>
    <scope>NUCLEOTIDE SEQUENCE [LARGE SCALE GENOMIC DNA]</scope>
    <source>
        <strain evidence="3">JCM 15896</strain>
    </source>
</reference>
<comment type="caution">
    <text evidence="2">The sequence shown here is derived from an EMBL/GenBank/DDBJ whole genome shotgun (WGS) entry which is preliminary data.</text>
</comment>
<name>A0ABP3X7Z9_9ALTE</name>
<dbReference type="Proteomes" id="UP001500359">
    <property type="component" value="Unassembled WGS sequence"/>
</dbReference>
<evidence type="ECO:0000313" key="2">
    <source>
        <dbReference type="EMBL" id="GAA0860125.1"/>
    </source>
</evidence>
<proteinExistence type="predicted"/>
<evidence type="ECO:0000313" key="3">
    <source>
        <dbReference type="Proteomes" id="UP001500359"/>
    </source>
</evidence>
<feature type="region of interest" description="Disordered" evidence="1">
    <location>
        <begin position="35"/>
        <end position="96"/>
    </location>
</feature>
<organism evidence="2 3">
    <name type="scientific">Aliiglaciecola litoralis</name>
    <dbReference type="NCBI Taxonomy" id="582857"/>
    <lineage>
        <taxon>Bacteria</taxon>
        <taxon>Pseudomonadati</taxon>
        <taxon>Pseudomonadota</taxon>
        <taxon>Gammaproteobacteria</taxon>
        <taxon>Alteromonadales</taxon>
        <taxon>Alteromonadaceae</taxon>
        <taxon>Aliiglaciecola</taxon>
    </lineage>
</organism>
<dbReference type="EMBL" id="BAAAFD010000018">
    <property type="protein sequence ID" value="GAA0860125.1"/>
    <property type="molecule type" value="Genomic_DNA"/>
</dbReference>
<feature type="compositionally biased region" description="Basic and acidic residues" evidence="1">
    <location>
        <begin position="35"/>
        <end position="74"/>
    </location>
</feature>
<dbReference type="RefSeq" id="WP_343862528.1">
    <property type="nucleotide sequence ID" value="NZ_BAAAFD010000018.1"/>
</dbReference>
<keyword evidence="3" id="KW-1185">Reference proteome</keyword>
<sequence>MSNDLLFSVLPREGKSPIEKDELRVKQVEKEAKLRALSDEEKELNAEEREAREKYQKKSQQPEKAKKEEKAKAEDDVDPELPTVDKNGRKHLDIYI</sequence>